<evidence type="ECO:0000256" key="1">
    <source>
        <dbReference type="SAM" id="MobiDB-lite"/>
    </source>
</evidence>
<sequence length="334" mass="36572">MSRSPSVNVGRNVWNPSPQHRRPSIPRPTLFLAAGPVDFETGASGIPGSGLALHAEDDDDEHHIPPITTSDSTPEEPQREDQEVRPMGTPGRLTRRGMWLSRLRPTLAHGWTRFDAGSFGQEWVSAFLVVFQFSDIVFSLYSIKALTLIQDPFQSRLESALSLVTTSHPNALSEDGKRLASHRTTKTSSASRPYLASSVITPHRPHGDKDALSAIISPIQRSGRPNPLHASVLLPSSMHAPLSQHLEEAHVNEGSLALHPSLEIGRPAPETEKNLRLNASKGPHHKTASKSPLNTVPRMHIRPISPPTLIALTEPCLMAWCWDIPMPQALPPTL</sequence>
<organism evidence="2 3">
    <name type="scientific">Mycena belliarum</name>
    <dbReference type="NCBI Taxonomy" id="1033014"/>
    <lineage>
        <taxon>Eukaryota</taxon>
        <taxon>Fungi</taxon>
        <taxon>Dikarya</taxon>
        <taxon>Basidiomycota</taxon>
        <taxon>Agaricomycotina</taxon>
        <taxon>Agaricomycetes</taxon>
        <taxon>Agaricomycetidae</taxon>
        <taxon>Agaricales</taxon>
        <taxon>Marasmiineae</taxon>
        <taxon>Mycenaceae</taxon>
        <taxon>Mycena</taxon>
    </lineage>
</organism>
<evidence type="ECO:0000313" key="2">
    <source>
        <dbReference type="EMBL" id="KAJ7099312.1"/>
    </source>
</evidence>
<gene>
    <name evidence="2" type="ORF">B0H15DRAFT_944725</name>
</gene>
<feature type="region of interest" description="Disordered" evidence="1">
    <location>
        <begin position="1"/>
        <end position="92"/>
    </location>
</feature>
<feature type="compositionally biased region" description="Polar residues" evidence="1">
    <location>
        <begin position="1"/>
        <end position="18"/>
    </location>
</feature>
<feature type="region of interest" description="Disordered" evidence="1">
    <location>
        <begin position="279"/>
        <end position="299"/>
    </location>
</feature>
<comment type="caution">
    <text evidence="2">The sequence shown here is derived from an EMBL/GenBank/DDBJ whole genome shotgun (WGS) entry which is preliminary data.</text>
</comment>
<reference evidence="2" key="1">
    <citation type="submission" date="2023-03" db="EMBL/GenBank/DDBJ databases">
        <title>Massive genome expansion in bonnet fungi (Mycena s.s.) driven by repeated elements and novel gene families across ecological guilds.</title>
        <authorList>
            <consortium name="Lawrence Berkeley National Laboratory"/>
            <person name="Harder C.B."/>
            <person name="Miyauchi S."/>
            <person name="Viragh M."/>
            <person name="Kuo A."/>
            <person name="Thoen E."/>
            <person name="Andreopoulos B."/>
            <person name="Lu D."/>
            <person name="Skrede I."/>
            <person name="Drula E."/>
            <person name="Henrissat B."/>
            <person name="Morin E."/>
            <person name="Kohler A."/>
            <person name="Barry K."/>
            <person name="LaButti K."/>
            <person name="Morin E."/>
            <person name="Salamov A."/>
            <person name="Lipzen A."/>
            <person name="Mereny Z."/>
            <person name="Hegedus B."/>
            <person name="Baldrian P."/>
            <person name="Stursova M."/>
            <person name="Weitz H."/>
            <person name="Taylor A."/>
            <person name="Grigoriev I.V."/>
            <person name="Nagy L.G."/>
            <person name="Martin F."/>
            <person name="Kauserud H."/>
        </authorList>
    </citation>
    <scope>NUCLEOTIDE SEQUENCE</scope>
    <source>
        <strain evidence="2">CBHHK173m</strain>
    </source>
</reference>
<evidence type="ECO:0000313" key="3">
    <source>
        <dbReference type="Proteomes" id="UP001222325"/>
    </source>
</evidence>
<proteinExistence type="predicted"/>
<dbReference type="EMBL" id="JARJCN010000007">
    <property type="protein sequence ID" value="KAJ7099312.1"/>
    <property type="molecule type" value="Genomic_DNA"/>
</dbReference>
<dbReference type="Proteomes" id="UP001222325">
    <property type="component" value="Unassembled WGS sequence"/>
</dbReference>
<feature type="region of interest" description="Disordered" evidence="1">
    <location>
        <begin position="168"/>
        <end position="194"/>
    </location>
</feature>
<protein>
    <submittedName>
        <fullName evidence="2">Uncharacterized protein</fullName>
    </submittedName>
</protein>
<name>A0AAD6UHR1_9AGAR</name>
<keyword evidence="3" id="KW-1185">Reference proteome</keyword>
<accession>A0AAD6UHR1</accession>
<dbReference type="AlphaFoldDB" id="A0AAD6UHR1"/>